<accession>A0A0A7HML2</accession>
<keyword evidence="8" id="KW-0501">Molybdenum cofactor biosynthesis</keyword>
<dbReference type="GO" id="GO:0061599">
    <property type="term" value="F:molybdopterin molybdotransferase activity"/>
    <property type="evidence" value="ECO:0007669"/>
    <property type="project" value="UniProtKB-EC"/>
</dbReference>
<protein>
    <submittedName>
        <fullName evidence="11">Molybdenum cofactor biosynthesis protein</fullName>
        <ecNumber evidence="11">2.10.1.1</ecNumber>
    </submittedName>
</protein>
<dbReference type="InterPro" id="IPR058240">
    <property type="entry name" value="rSAM_sf"/>
</dbReference>
<evidence type="ECO:0000256" key="4">
    <source>
        <dbReference type="ARBA" id="ARBA00022741"/>
    </source>
</evidence>
<dbReference type="InterPro" id="IPR013785">
    <property type="entry name" value="Aldolase_TIM"/>
</dbReference>
<evidence type="ECO:0000256" key="9">
    <source>
        <dbReference type="ARBA" id="ARBA00023239"/>
    </source>
</evidence>
<evidence type="ECO:0000256" key="7">
    <source>
        <dbReference type="ARBA" id="ARBA00023134"/>
    </source>
</evidence>
<dbReference type="PROSITE" id="PS51918">
    <property type="entry name" value="RADICAL_SAM"/>
    <property type="match status" value="1"/>
</dbReference>
<name>A0A0A7HML2_9CYAN</name>
<dbReference type="InterPro" id="IPR050105">
    <property type="entry name" value="MoCo_biosynth_MoaA/MoaC"/>
</dbReference>
<dbReference type="GO" id="GO:0061798">
    <property type="term" value="F:GTP 3',8'-cyclase activity"/>
    <property type="evidence" value="ECO:0007669"/>
    <property type="project" value="TreeGrafter"/>
</dbReference>
<evidence type="ECO:0000313" key="11">
    <source>
        <dbReference type="EMBL" id="AIZ06004.1"/>
    </source>
</evidence>
<keyword evidence="3" id="KW-0479">Metal-binding</keyword>
<dbReference type="AlphaFoldDB" id="A0A0A7HML2"/>
<evidence type="ECO:0000256" key="6">
    <source>
        <dbReference type="ARBA" id="ARBA00023014"/>
    </source>
</evidence>
<dbReference type="Pfam" id="PF04055">
    <property type="entry name" value="Radical_SAM"/>
    <property type="match status" value="1"/>
</dbReference>
<keyword evidence="5" id="KW-0408">Iron</keyword>
<dbReference type="SFLD" id="SFLDS00029">
    <property type="entry name" value="Radical_SAM"/>
    <property type="match status" value="1"/>
</dbReference>
<evidence type="ECO:0000256" key="1">
    <source>
        <dbReference type="ARBA" id="ARBA00022485"/>
    </source>
</evidence>
<dbReference type="PANTHER" id="PTHR22960:SF0">
    <property type="entry name" value="MOLYBDENUM COFACTOR BIOSYNTHESIS PROTEIN 1"/>
    <property type="match status" value="1"/>
</dbReference>
<dbReference type="GO" id="GO:0051539">
    <property type="term" value="F:4 iron, 4 sulfur cluster binding"/>
    <property type="evidence" value="ECO:0007669"/>
    <property type="project" value="UniProtKB-KW"/>
</dbReference>
<evidence type="ECO:0000256" key="2">
    <source>
        <dbReference type="ARBA" id="ARBA00022691"/>
    </source>
</evidence>
<sequence length="356" mass="38462">MSNFVGVNDVLGRELGSLRLSLTSRCNLACPYCQPDGQEPKALLDQAQHLALITASCLLGAQTLRLTGGEPLLCDDLEPLLAAVQRRRSQKTNPLSNLHELALTSNGVLLTAARARSLRQAGLDRITISLDGTDGASVAQMSGLRGGSVAGIKVLDRVLDAIQAARQAGFDPERGDLKLNSVIQRGLNEHQLLPLAALARQQGIELRFIEYMDVGNSNGWKPEAVVTAAEMVQQIEDCWPLEFIGRLPGSTAQSWRYRDGGGLVGVVASISQPFCGDCNRLRITADGTAFTCLFGAQGTSLLPWLVPEPNLDGLIQIMQSLWQQRFDRYSEERLKAESVGMVPTLVEKPAMAYLGG</sequence>
<dbReference type="InterPro" id="IPR007197">
    <property type="entry name" value="rSAM"/>
</dbReference>
<dbReference type="EMBL" id="KM282015">
    <property type="protein sequence ID" value="AIZ06004.1"/>
    <property type="molecule type" value="Genomic_DNA"/>
</dbReference>
<evidence type="ECO:0000259" key="10">
    <source>
        <dbReference type="PROSITE" id="PS51918"/>
    </source>
</evidence>
<dbReference type="PANTHER" id="PTHR22960">
    <property type="entry name" value="MOLYBDOPTERIN COFACTOR SYNTHESIS PROTEIN A"/>
    <property type="match status" value="1"/>
</dbReference>
<dbReference type="GO" id="GO:0046872">
    <property type="term" value="F:metal ion binding"/>
    <property type="evidence" value="ECO:0007669"/>
    <property type="project" value="UniProtKB-KW"/>
</dbReference>
<dbReference type="SFLD" id="SFLDG01383">
    <property type="entry name" value="cyclic_pyranopterin_phosphate"/>
    <property type="match status" value="1"/>
</dbReference>
<proteinExistence type="predicted"/>
<dbReference type="Gene3D" id="3.20.20.70">
    <property type="entry name" value="Aldolase class I"/>
    <property type="match status" value="1"/>
</dbReference>
<feature type="domain" description="Radical SAM core" evidence="10">
    <location>
        <begin position="10"/>
        <end position="241"/>
    </location>
</feature>
<keyword evidence="11" id="KW-0808">Transferase</keyword>
<dbReference type="GO" id="GO:0061799">
    <property type="term" value="F:cyclic pyranopterin monophosphate synthase activity"/>
    <property type="evidence" value="ECO:0007669"/>
    <property type="project" value="TreeGrafter"/>
</dbReference>
<organism evidence="11">
    <name type="scientific">uncultured Prochlorococcus sp</name>
    <dbReference type="NCBI Taxonomy" id="159733"/>
    <lineage>
        <taxon>Bacteria</taxon>
        <taxon>Bacillati</taxon>
        <taxon>Cyanobacteriota</taxon>
        <taxon>Cyanophyceae</taxon>
        <taxon>Synechococcales</taxon>
        <taxon>Prochlorococcaceae</taxon>
        <taxon>Prochlorococcus</taxon>
        <taxon>environmental samples</taxon>
    </lineage>
</organism>
<dbReference type="EC" id="2.10.1.1" evidence="11"/>
<dbReference type="CDD" id="cd01335">
    <property type="entry name" value="Radical_SAM"/>
    <property type="match status" value="1"/>
</dbReference>
<evidence type="ECO:0000256" key="8">
    <source>
        <dbReference type="ARBA" id="ARBA00023150"/>
    </source>
</evidence>
<dbReference type="SFLD" id="SFLDG01067">
    <property type="entry name" value="SPASM/twitch_domain_containing"/>
    <property type="match status" value="1"/>
</dbReference>
<dbReference type="SUPFAM" id="SSF102114">
    <property type="entry name" value="Radical SAM enzymes"/>
    <property type="match status" value="1"/>
</dbReference>
<reference evidence="11" key="1">
    <citation type="submission" date="2014-08" db="EMBL/GenBank/DDBJ databases">
        <authorList>
            <person name="Astorga M."/>
            <person name="Ramirez S."/>
            <person name="Ulloa O."/>
        </authorList>
    </citation>
    <scope>NUCLEOTIDE SEQUENCE</scope>
</reference>
<dbReference type="Pfam" id="PF06463">
    <property type="entry name" value="Mob_synth_C"/>
    <property type="match status" value="1"/>
</dbReference>
<keyword evidence="7" id="KW-0342">GTP-binding</keyword>
<reference evidence="11" key="2">
    <citation type="journal article" date="2015" name="ISME J.">
        <title>Genomic potential for nitrogen assimilation in uncultivated members of Prochlorococcus from an anoxic marine zone.</title>
        <authorList>
            <person name="Astorga-Elo M."/>
            <person name="Ramirez-Flandes S."/>
            <person name="DeLong E.F."/>
            <person name="Ulloa O."/>
        </authorList>
    </citation>
    <scope>NUCLEOTIDE SEQUENCE</scope>
</reference>
<dbReference type="GO" id="GO:0006777">
    <property type="term" value="P:Mo-molybdopterin cofactor biosynthetic process"/>
    <property type="evidence" value="ECO:0007669"/>
    <property type="project" value="UniProtKB-KW"/>
</dbReference>
<dbReference type="CDD" id="cd21117">
    <property type="entry name" value="Twitch_MoaA"/>
    <property type="match status" value="1"/>
</dbReference>
<keyword evidence="6" id="KW-0411">Iron-sulfur</keyword>
<evidence type="ECO:0000256" key="3">
    <source>
        <dbReference type="ARBA" id="ARBA00022723"/>
    </source>
</evidence>
<dbReference type="GO" id="GO:0005525">
    <property type="term" value="F:GTP binding"/>
    <property type="evidence" value="ECO:0007669"/>
    <property type="project" value="UniProtKB-KW"/>
</dbReference>
<dbReference type="InterPro" id="IPR010505">
    <property type="entry name" value="MoaA_twitch"/>
</dbReference>
<keyword evidence="1" id="KW-0004">4Fe-4S</keyword>
<dbReference type="InterPro" id="IPR040064">
    <property type="entry name" value="MoaA-like"/>
</dbReference>
<keyword evidence="9" id="KW-0456">Lyase</keyword>
<keyword evidence="2" id="KW-0949">S-adenosyl-L-methionine</keyword>
<dbReference type="SFLD" id="SFLDG01386">
    <property type="entry name" value="main_SPASM_domain-containing"/>
    <property type="match status" value="1"/>
</dbReference>
<evidence type="ECO:0000256" key="5">
    <source>
        <dbReference type="ARBA" id="ARBA00023004"/>
    </source>
</evidence>
<keyword evidence="4" id="KW-0547">Nucleotide-binding</keyword>